<comment type="subunit">
    <text evidence="11">Homodimer.</text>
</comment>
<evidence type="ECO:0000256" key="3">
    <source>
        <dbReference type="ARBA" id="ARBA00022741"/>
    </source>
</evidence>
<evidence type="ECO:0000256" key="6">
    <source>
        <dbReference type="ARBA" id="ARBA00023080"/>
    </source>
</evidence>
<evidence type="ECO:0000256" key="11">
    <source>
        <dbReference type="HAMAP-Rule" id="MF_00648"/>
    </source>
</evidence>
<dbReference type="Pfam" id="PF01931">
    <property type="entry name" value="NTPase_I-T"/>
    <property type="match status" value="1"/>
</dbReference>
<dbReference type="GO" id="GO:0046872">
    <property type="term" value="F:metal ion binding"/>
    <property type="evidence" value="ECO:0007669"/>
    <property type="project" value="UniProtKB-KW"/>
</dbReference>
<evidence type="ECO:0000313" key="14">
    <source>
        <dbReference type="Proteomes" id="UP000523087"/>
    </source>
</evidence>
<evidence type="ECO:0000256" key="1">
    <source>
        <dbReference type="ARBA" id="ARBA00001936"/>
    </source>
</evidence>
<evidence type="ECO:0000256" key="8">
    <source>
        <dbReference type="ARBA" id="ARBA00048174"/>
    </source>
</evidence>
<gene>
    <name evidence="13" type="ORF">HNR31_000602</name>
</gene>
<keyword evidence="5 11" id="KW-0460">Magnesium</keyword>
<evidence type="ECO:0000256" key="7">
    <source>
        <dbReference type="ARBA" id="ARBA00023211"/>
    </source>
</evidence>
<dbReference type="Proteomes" id="UP000523087">
    <property type="component" value="Unassembled WGS sequence"/>
</dbReference>
<dbReference type="AlphaFoldDB" id="A0A7W0BXR4"/>
<comment type="cofactor">
    <cofactor evidence="11">
        <name>Mg(2+)</name>
        <dbReference type="ChEBI" id="CHEBI:18420"/>
    </cofactor>
    <cofactor evidence="11">
        <name>Mn(2+)</name>
        <dbReference type="ChEBI" id="CHEBI:29035"/>
    </cofactor>
    <text evidence="11">Binds 1 divalent metal cation per subunit; can use either Mg(2+) or Mn(2+).</text>
</comment>
<dbReference type="InterPro" id="IPR026533">
    <property type="entry name" value="NTPase/PRRC1"/>
</dbReference>
<dbReference type="GO" id="GO:0000166">
    <property type="term" value="F:nucleotide binding"/>
    <property type="evidence" value="ECO:0007669"/>
    <property type="project" value="UniProtKB-KW"/>
</dbReference>
<keyword evidence="6 11" id="KW-0546">Nucleotide metabolism</keyword>
<organism evidence="13 14">
    <name type="scientific">Thermaerobacillus caldiproteolyticus</name>
    <dbReference type="NCBI Taxonomy" id="247480"/>
    <lineage>
        <taxon>Bacteria</taxon>
        <taxon>Bacillati</taxon>
        <taxon>Bacillota</taxon>
        <taxon>Bacilli</taxon>
        <taxon>Bacillales</taxon>
        <taxon>Anoxybacillaceae</taxon>
        <taxon>Thermaerobacillus</taxon>
    </lineage>
</organism>
<dbReference type="InterPro" id="IPR002786">
    <property type="entry name" value="Non_canon_purine_NTPase"/>
</dbReference>
<dbReference type="FunFam" id="3.90.950.10:FF:000002">
    <property type="entry name" value="Inosine/xanthosine triphosphatase"/>
    <property type="match status" value="1"/>
</dbReference>
<feature type="binding site" evidence="11">
    <location>
        <position position="63"/>
    </location>
    <ligand>
        <name>Mg(2+)</name>
        <dbReference type="ChEBI" id="CHEBI:18420"/>
    </ligand>
</feature>
<dbReference type="SUPFAM" id="SSF52972">
    <property type="entry name" value="ITPase-like"/>
    <property type="match status" value="1"/>
</dbReference>
<keyword evidence="14" id="KW-1185">Reference proteome</keyword>
<evidence type="ECO:0000256" key="10">
    <source>
        <dbReference type="ARBA" id="ARBA00060855"/>
    </source>
</evidence>
<protein>
    <recommendedName>
        <fullName evidence="11">Probable inosine/xanthosine triphosphatase</fullName>
        <shortName evidence="11">ITPase/XTPase</shortName>
        <ecNumber evidence="11">3.6.1.73</ecNumber>
    </recommendedName>
    <alternativeName>
        <fullName evidence="11">Non-canonical purine NTP phosphatase</fullName>
    </alternativeName>
    <alternativeName>
        <fullName evidence="11">Non-standard purine NTP phosphatase</fullName>
    </alternativeName>
    <alternativeName>
        <fullName evidence="11">Nucleoside-triphosphate phosphatase</fullName>
        <shortName evidence="11">NTPase</shortName>
    </alternativeName>
</protein>
<reference evidence="13 14" key="1">
    <citation type="submission" date="2020-07" db="EMBL/GenBank/DDBJ databases">
        <title>Genomic Encyclopedia of Type Strains, Phase IV (KMG-IV): sequencing the most valuable type-strain genomes for metagenomic binning, comparative biology and taxonomic classification.</title>
        <authorList>
            <person name="Goeker M."/>
        </authorList>
    </citation>
    <scope>NUCLEOTIDE SEQUENCE [LARGE SCALE GENOMIC DNA]</scope>
    <source>
        <strain evidence="13 14">DSM 15730</strain>
    </source>
</reference>
<dbReference type="GO" id="GO:0009117">
    <property type="term" value="P:nucleotide metabolic process"/>
    <property type="evidence" value="ECO:0007669"/>
    <property type="project" value="UniProtKB-KW"/>
</dbReference>
<accession>A0A7W0BXR4</accession>
<comment type="function">
    <text evidence="11">Phosphatase that hydrolyzes non-canonical purine nucleotides such as XTP and ITP to their respective diphosphate derivatives. Probably excludes non-canonical purines from DNA/RNA precursor pool, thus preventing their incorporation into DNA/RNA and avoiding chromosomal lesions.</text>
</comment>
<evidence type="ECO:0000256" key="2">
    <source>
        <dbReference type="ARBA" id="ARBA00022723"/>
    </source>
</evidence>
<evidence type="ECO:0000256" key="9">
    <source>
        <dbReference type="ARBA" id="ARBA00048781"/>
    </source>
</evidence>
<comment type="catalytic activity">
    <reaction evidence="8 11">
        <text>ITP + H2O = IDP + phosphate + H(+)</text>
        <dbReference type="Rhea" id="RHEA:28330"/>
        <dbReference type="ChEBI" id="CHEBI:15377"/>
        <dbReference type="ChEBI" id="CHEBI:15378"/>
        <dbReference type="ChEBI" id="CHEBI:43474"/>
        <dbReference type="ChEBI" id="CHEBI:58280"/>
        <dbReference type="ChEBI" id="CHEBI:61402"/>
        <dbReference type="EC" id="3.6.1.73"/>
    </reaction>
</comment>
<dbReference type="HAMAP" id="MF_00648">
    <property type="entry name" value="Non_canon_purine_NTPase_YjjX"/>
    <property type="match status" value="1"/>
</dbReference>
<keyword evidence="3 11" id="KW-0547">Nucleotide-binding</keyword>
<dbReference type="EMBL" id="JACDUT010000001">
    <property type="protein sequence ID" value="MBA2873850.1"/>
    <property type="molecule type" value="Genomic_DNA"/>
</dbReference>
<feature type="binding site" evidence="11">
    <location>
        <begin position="8"/>
        <end position="13"/>
    </location>
    <ligand>
        <name>substrate</name>
    </ligand>
</feature>
<dbReference type="EC" id="3.6.1.73" evidence="11"/>
<dbReference type="PANTHER" id="PTHR34699">
    <property type="match status" value="1"/>
</dbReference>
<name>A0A7W0BXR4_9BACL</name>
<dbReference type="GO" id="GO:0103023">
    <property type="term" value="F:ITPase activity"/>
    <property type="evidence" value="ECO:0007669"/>
    <property type="project" value="UniProtKB-EC"/>
</dbReference>
<sequence>MKKIAIGTTNPAKVAAVKAVFSHECYVFMPISVSSDVASQPFSDEETRLGAINRAKNALAKEQADIGIGLEGGVTETKDGLWLCNWGALVDRNGAVISAGGARIPLPSEVAAEVMSGRELGDVMDEYTGKRNIRQKEGAIGIFTNGYVDRTDMFIHITKLLAGQYEFFCQNGQFTL</sequence>
<evidence type="ECO:0000259" key="12">
    <source>
        <dbReference type="Pfam" id="PF01931"/>
    </source>
</evidence>
<keyword evidence="7 11" id="KW-0464">Manganese</keyword>
<feature type="domain" description="Non-canonical purine NTP phosphatase/PRRC1" evidence="12">
    <location>
        <begin position="7"/>
        <end position="156"/>
    </location>
</feature>
<dbReference type="PANTHER" id="PTHR34699:SF2">
    <property type="entry name" value="NON-CANONICAL PURINE NTP PHOSPHATASE_PRRC1 DOMAIN-CONTAINING PROTEIN"/>
    <property type="match status" value="1"/>
</dbReference>
<keyword evidence="4 11" id="KW-0378">Hydrolase</keyword>
<evidence type="ECO:0000256" key="5">
    <source>
        <dbReference type="ARBA" id="ARBA00022842"/>
    </source>
</evidence>
<dbReference type="Gene3D" id="3.90.950.10">
    <property type="match status" value="1"/>
</dbReference>
<dbReference type="NCBIfam" id="NF002850">
    <property type="entry name" value="PRK03114.1"/>
    <property type="match status" value="1"/>
</dbReference>
<dbReference type="InterPro" id="IPR029001">
    <property type="entry name" value="ITPase-like_fam"/>
</dbReference>
<keyword evidence="2 11" id="KW-0479">Metal-binding</keyword>
<proteinExistence type="inferred from homology"/>
<comment type="caution">
    <text evidence="11">Lacks conserved residue(s) required for the propagation of feature annotation.</text>
</comment>
<comment type="caution">
    <text evidence="13">The sequence shown here is derived from an EMBL/GenBank/DDBJ whole genome shotgun (WGS) entry which is preliminary data.</text>
</comment>
<evidence type="ECO:0000313" key="13">
    <source>
        <dbReference type="EMBL" id="MBA2873850.1"/>
    </source>
</evidence>
<dbReference type="InterPro" id="IPR050299">
    <property type="entry name" value="YjjX_NTPase"/>
</dbReference>
<dbReference type="RefSeq" id="WP_181554751.1">
    <property type="nucleotide sequence ID" value="NZ_CP064060.1"/>
</dbReference>
<evidence type="ECO:0000256" key="4">
    <source>
        <dbReference type="ARBA" id="ARBA00022801"/>
    </source>
</evidence>
<comment type="cofactor">
    <cofactor evidence="1">
        <name>Mn(2+)</name>
        <dbReference type="ChEBI" id="CHEBI:29035"/>
    </cofactor>
</comment>
<comment type="similarity">
    <text evidence="10 11">Belongs to the YjjX NTPase family.</text>
</comment>
<comment type="catalytic activity">
    <reaction evidence="9 11">
        <text>XTP + H2O = XDP + phosphate + H(+)</text>
        <dbReference type="Rhea" id="RHEA:28406"/>
        <dbReference type="ChEBI" id="CHEBI:15377"/>
        <dbReference type="ChEBI" id="CHEBI:15378"/>
        <dbReference type="ChEBI" id="CHEBI:43474"/>
        <dbReference type="ChEBI" id="CHEBI:59884"/>
        <dbReference type="ChEBI" id="CHEBI:61314"/>
        <dbReference type="EC" id="3.6.1.73"/>
    </reaction>
</comment>